<reference evidence="8 9" key="1">
    <citation type="submission" date="2018-06" db="EMBL/GenBank/DDBJ databases">
        <authorList>
            <consortium name="Pathogen Informatics"/>
            <person name="Doyle S."/>
        </authorList>
    </citation>
    <scope>NUCLEOTIDE SEQUENCE [LARGE SCALE GENOMIC DNA]</scope>
    <source>
        <strain evidence="9">ATCC 11859 / DSM 33 / NCIB 8841 / NCTC 4822</strain>
    </source>
</reference>
<feature type="domain" description="Sigma-54 factor interaction" evidence="6">
    <location>
        <begin position="322"/>
        <end position="549"/>
    </location>
</feature>
<dbReference type="GO" id="GO:0000156">
    <property type="term" value="F:phosphorelay response regulator activity"/>
    <property type="evidence" value="ECO:0007669"/>
    <property type="project" value="InterPro"/>
</dbReference>
<dbReference type="Gene3D" id="3.40.50.10660">
    <property type="entry name" value="PrpR receptor domain-like"/>
    <property type="match status" value="1"/>
</dbReference>
<keyword evidence="4" id="KW-0238">DNA-binding</keyword>
<dbReference type="InterPro" id="IPR027417">
    <property type="entry name" value="P-loop_NTPase"/>
</dbReference>
<dbReference type="SUPFAM" id="SSF159800">
    <property type="entry name" value="PrpR receptor domain-like"/>
    <property type="match status" value="1"/>
</dbReference>
<dbReference type="InterPro" id="IPR002197">
    <property type="entry name" value="HTH_Fis"/>
</dbReference>
<dbReference type="Pfam" id="PF06506">
    <property type="entry name" value="PrpR_N"/>
    <property type="match status" value="1"/>
</dbReference>
<keyword evidence="9" id="KW-1185">Reference proteome</keyword>
<keyword evidence="5" id="KW-0804">Transcription</keyword>
<accession>A0A380BLH8</accession>
<organism evidence="8 9">
    <name type="scientific">Sporosarcina pasteurii</name>
    <name type="common">Bacillus pasteurii</name>
    <dbReference type="NCBI Taxonomy" id="1474"/>
    <lineage>
        <taxon>Bacteria</taxon>
        <taxon>Bacillati</taxon>
        <taxon>Bacillota</taxon>
        <taxon>Bacilli</taxon>
        <taxon>Bacillales</taxon>
        <taxon>Caryophanaceae</taxon>
        <taxon>Sporosarcina</taxon>
    </lineage>
</organism>
<dbReference type="InterPro" id="IPR025944">
    <property type="entry name" value="Sigma_54_int_dom_CS"/>
</dbReference>
<dbReference type="Gene3D" id="3.40.50.300">
    <property type="entry name" value="P-loop containing nucleotide triphosphate hydrolases"/>
    <property type="match status" value="1"/>
</dbReference>
<dbReference type="Gene3D" id="1.10.8.60">
    <property type="match status" value="1"/>
</dbReference>
<dbReference type="Pfam" id="PF02954">
    <property type="entry name" value="HTH_8"/>
    <property type="match status" value="1"/>
</dbReference>
<dbReference type="Gene3D" id="3.30.450.20">
    <property type="entry name" value="PAS domain"/>
    <property type="match status" value="1"/>
</dbReference>
<dbReference type="RefSeq" id="WP_115360763.1">
    <property type="nucleotide sequence ID" value="NZ_CP038012.1"/>
</dbReference>
<evidence type="ECO:0000259" key="6">
    <source>
        <dbReference type="PROSITE" id="PS50045"/>
    </source>
</evidence>
<evidence type="ECO:0000256" key="1">
    <source>
        <dbReference type="ARBA" id="ARBA00022741"/>
    </source>
</evidence>
<evidence type="ECO:0000256" key="3">
    <source>
        <dbReference type="ARBA" id="ARBA00023015"/>
    </source>
</evidence>
<dbReference type="Pfam" id="PF25601">
    <property type="entry name" value="AAA_lid_14"/>
    <property type="match status" value="1"/>
</dbReference>
<evidence type="ECO:0000259" key="7">
    <source>
        <dbReference type="PROSITE" id="PS50112"/>
    </source>
</evidence>
<feature type="domain" description="PAS" evidence="7">
    <location>
        <begin position="196"/>
        <end position="255"/>
    </location>
</feature>
<evidence type="ECO:0000313" key="9">
    <source>
        <dbReference type="Proteomes" id="UP000254519"/>
    </source>
</evidence>
<dbReference type="InterPro" id="IPR035965">
    <property type="entry name" value="PAS-like_dom_sf"/>
</dbReference>
<dbReference type="PANTHER" id="PTHR32071">
    <property type="entry name" value="TRANSCRIPTIONAL REGULATORY PROTEIN"/>
    <property type="match status" value="1"/>
</dbReference>
<dbReference type="InterPro" id="IPR002078">
    <property type="entry name" value="Sigma_54_int"/>
</dbReference>
<dbReference type="EMBL" id="UGYZ01000002">
    <property type="protein sequence ID" value="SUJ03289.1"/>
    <property type="molecule type" value="Genomic_DNA"/>
</dbReference>
<evidence type="ECO:0000256" key="5">
    <source>
        <dbReference type="ARBA" id="ARBA00023163"/>
    </source>
</evidence>
<dbReference type="PROSITE" id="PS00688">
    <property type="entry name" value="SIGMA54_INTERACT_3"/>
    <property type="match status" value="1"/>
</dbReference>
<dbReference type="PRINTS" id="PR01590">
    <property type="entry name" value="HTHFIS"/>
</dbReference>
<evidence type="ECO:0000256" key="4">
    <source>
        <dbReference type="ARBA" id="ARBA00023125"/>
    </source>
</evidence>
<dbReference type="GO" id="GO:0043565">
    <property type="term" value="F:sequence-specific DNA binding"/>
    <property type="evidence" value="ECO:0007669"/>
    <property type="project" value="InterPro"/>
</dbReference>
<keyword evidence="1" id="KW-0547">Nucleotide-binding</keyword>
<dbReference type="PROSITE" id="PS00676">
    <property type="entry name" value="SIGMA54_INTERACT_2"/>
    <property type="match status" value="1"/>
</dbReference>
<dbReference type="SMART" id="SM00091">
    <property type="entry name" value="PAS"/>
    <property type="match status" value="1"/>
</dbReference>
<dbReference type="SUPFAM" id="SSF46689">
    <property type="entry name" value="Homeodomain-like"/>
    <property type="match status" value="1"/>
</dbReference>
<dbReference type="FunFam" id="3.40.50.300:FF:000006">
    <property type="entry name" value="DNA-binding transcriptional regulator NtrC"/>
    <property type="match status" value="1"/>
</dbReference>
<keyword evidence="2" id="KW-0067">ATP-binding</keyword>
<protein>
    <submittedName>
        <fullName evidence="8">Propionate catabolism operon regulatory protein</fullName>
    </submittedName>
</protein>
<dbReference type="Gene3D" id="1.10.10.60">
    <property type="entry name" value="Homeodomain-like"/>
    <property type="match status" value="1"/>
</dbReference>
<dbReference type="PROSITE" id="PS50112">
    <property type="entry name" value="PAS"/>
    <property type="match status" value="1"/>
</dbReference>
<gene>
    <name evidence="8" type="primary">prpR</name>
    <name evidence="8" type="ORF">NCTC4822_01392</name>
</gene>
<evidence type="ECO:0000256" key="2">
    <source>
        <dbReference type="ARBA" id="ARBA00022840"/>
    </source>
</evidence>
<dbReference type="CDD" id="cd00009">
    <property type="entry name" value="AAA"/>
    <property type="match status" value="1"/>
</dbReference>
<proteinExistence type="predicted"/>
<dbReference type="GO" id="GO:0005524">
    <property type="term" value="F:ATP binding"/>
    <property type="evidence" value="ECO:0007669"/>
    <property type="project" value="UniProtKB-KW"/>
</dbReference>
<dbReference type="PANTHER" id="PTHR32071:SF121">
    <property type="entry name" value="SIGMA L-DEPENDENT TRANSCRIPTIONAL REGULATOR YQIR-RELATED"/>
    <property type="match status" value="1"/>
</dbReference>
<dbReference type="PROSITE" id="PS00675">
    <property type="entry name" value="SIGMA54_INTERACT_1"/>
    <property type="match status" value="1"/>
</dbReference>
<dbReference type="InterPro" id="IPR025943">
    <property type="entry name" value="Sigma_54_int_dom_ATP-bd_2"/>
</dbReference>
<name>A0A380BLH8_SPOPA</name>
<keyword evidence="3" id="KW-0805">Transcription regulation</keyword>
<evidence type="ECO:0000313" key="8">
    <source>
        <dbReference type="EMBL" id="SUJ03289.1"/>
    </source>
</evidence>
<dbReference type="Proteomes" id="UP000254519">
    <property type="component" value="Unassembled WGS sequence"/>
</dbReference>
<dbReference type="InterPro" id="IPR000014">
    <property type="entry name" value="PAS"/>
</dbReference>
<dbReference type="GO" id="GO:0006355">
    <property type="term" value="P:regulation of DNA-templated transcription"/>
    <property type="evidence" value="ECO:0007669"/>
    <property type="project" value="InterPro"/>
</dbReference>
<dbReference type="PROSITE" id="PS50045">
    <property type="entry name" value="SIGMA54_INTERACT_4"/>
    <property type="match status" value="1"/>
</dbReference>
<dbReference type="OrthoDB" id="9771372at2"/>
<dbReference type="SMART" id="SM00382">
    <property type="entry name" value="AAA"/>
    <property type="match status" value="1"/>
</dbReference>
<dbReference type="Pfam" id="PF00158">
    <property type="entry name" value="Sigma54_activat"/>
    <property type="match status" value="1"/>
</dbReference>
<dbReference type="InterPro" id="IPR003593">
    <property type="entry name" value="AAA+_ATPase"/>
</dbReference>
<dbReference type="SUPFAM" id="SSF55785">
    <property type="entry name" value="PYP-like sensor domain (PAS domain)"/>
    <property type="match status" value="1"/>
</dbReference>
<dbReference type="AlphaFoldDB" id="A0A380BLH8"/>
<dbReference type="InterPro" id="IPR058031">
    <property type="entry name" value="AAA_lid_NorR"/>
</dbReference>
<dbReference type="InterPro" id="IPR010524">
    <property type="entry name" value="Sig_transdc_resp-reg_PrpR_N"/>
</dbReference>
<dbReference type="SUPFAM" id="SSF52540">
    <property type="entry name" value="P-loop containing nucleoside triphosphate hydrolases"/>
    <property type="match status" value="1"/>
</dbReference>
<dbReference type="InterPro" id="IPR025662">
    <property type="entry name" value="Sigma_54_int_dom_ATP-bd_1"/>
</dbReference>
<dbReference type="InterPro" id="IPR009057">
    <property type="entry name" value="Homeodomain-like_sf"/>
</dbReference>
<sequence length="624" mass="71299">MYPRIAISGSGQFSLLAANVLKKLSLPDWIEVEIVESPMEHLLNSDETVSKEMFDQSTIIISGGQSAEFLEQKLDNMVIPVKVSYVESLIQLAKEKQHDEIAIINYKAKLEDIDVLSKYFNFKISQFSFDTLEELIKIFKDLRQKGISKIIGGSFASKVAEEYDVESLFFYKEAALRESIEMAVKYLTIYRNEMEQSALFRTVVRISKSGVISVDQDYRITSVSTSAEKLLGINKDQFLNHFIGDCIEELHLPSEEIDEKSVVFNWKGIKLVANRSPVYIEKEKVGEIFVIDDVNKIQEQELDIRRMINKKSLQSQYEFIDIIGSSERLKQAKEIAKKFSKVNSPVLIQGESGTGKELFAQSIHHSSKRSQAPFVAVNCAALPESLLDSELFGYEEGAFTGANKGGKKGLFEIADKGTIFLDEISELPIHLQSRLLRVLQEKEVMRIGGNKVISVDIRVIVATNKDLMRLIQEQKFREDLYYRISVLQLSVPPLRERREDIEEIARDYFRQLNINEERLLTSSSLRLLNDYSFPGNIRELKNILERFQVYSTGEELNEETLKKLMQQAIAPTSIFEQPRPETLNLEENEKNLIKAALIKHSNNKGKAAEELGISRATLWRKLKE</sequence>